<dbReference type="AlphaFoldDB" id="A0A1H5HPM5"/>
<dbReference type="EMBL" id="FNTV01000001">
    <property type="protein sequence ID" value="SEE29218.1"/>
    <property type="molecule type" value="Genomic_DNA"/>
</dbReference>
<reference evidence="1 2" key="1">
    <citation type="submission" date="2016-10" db="EMBL/GenBank/DDBJ databases">
        <authorList>
            <person name="de Groot N.N."/>
        </authorList>
    </citation>
    <scope>NUCLEOTIDE SEQUENCE [LARGE SCALE GENOMIC DNA]</scope>
    <source>
        <strain evidence="1 2">DSM 22274</strain>
    </source>
</reference>
<evidence type="ECO:0000313" key="2">
    <source>
        <dbReference type="Proteomes" id="UP000182725"/>
    </source>
</evidence>
<dbReference type="Proteomes" id="UP000182725">
    <property type="component" value="Unassembled WGS sequence"/>
</dbReference>
<protein>
    <submittedName>
        <fullName evidence="1">Uncharacterized protein</fullName>
    </submittedName>
</protein>
<organism evidence="1 2">
    <name type="scientific">Arthrobacter alpinus</name>
    <dbReference type="NCBI Taxonomy" id="656366"/>
    <lineage>
        <taxon>Bacteria</taxon>
        <taxon>Bacillati</taxon>
        <taxon>Actinomycetota</taxon>
        <taxon>Actinomycetes</taxon>
        <taxon>Micrococcales</taxon>
        <taxon>Micrococcaceae</taxon>
        <taxon>Arthrobacter</taxon>
    </lineage>
</organism>
<sequence>MMITALVETIETGALEVTSVECQDYTQGFEQLKRTLREGVRLVSVRPER</sequence>
<evidence type="ECO:0000313" key="1">
    <source>
        <dbReference type="EMBL" id="SEE29218.1"/>
    </source>
</evidence>
<gene>
    <name evidence="1" type="ORF">SAMN04489740_1059</name>
</gene>
<name>A0A1H5HPM5_9MICC</name>
<accession>A0A1H5HPM5</accession>
<proteinExistence type="predicted"/>
<dbReference type="RefSeq" id="WP_170835429.1">
    <property type="nucleotide sequence ID" value="NZ_FNTV01000001.1"/>
</dbReference>